<feature type="transmembrane region" description="Helical" evidence="1">
    <location>
        <begin position="234"/>
        <end position="253"/>
    </location>
</feature>
<dbReference type="AlphaFoldDB" id="M2QK68"/>
<dbReference type="STRING" id="914234.M2QK68"/>
<keyword evidence="1" id="KW-0812">Transmembrane</keyword>
<evidence type="ECO:0000259" key="2">
    <source>
        <dbReference type="Pfam" id="PF20152"/>
    </source>
</evidence>
<gene>
    <name evidence="3" type="ORF">CERSUDRAFT_87815</name>
</gene>
<evidence type="ECO:0000256" key="1">
    <source>
        <dbReference type="SAM" id="Phobius"/>
    </source>
</evidence>
<protein>
    <recommendedName>
        <fullName evidence="2">DUF6534 domain-containing protein</fullName>
    </recommendedName>
</protein>
<reference evidence="3 4" key="1">
    <citation type="journal article" date="2012" name="Proc. Natl. Acad. Sci. U.S.A.">
        <title>Comparative genomics of Ceriporiopsis subvermispora and Phanerochaete chrysosporium provide insight into selective ligninolysis.</title>
        <authorList>
            <person name="Fernandez-Fueyo E."/>
            <person name="Ruiz-Duenas F.J."/>
            <person name="Ferreira P."/>
            <person name="Floudas D."/>
            <person name="Hibbett D.S."/>
            <person name="Canessa P."/>
            <person name="Larrondo L.F."/>
            <person name="James T.Y."/>
            <person name="Seelenfreund D."/>
            <person name="Lobos S."/>
            <person name="Polanco R."/>
            <person name="Tello M."/>
            <person name="Honda Y."/>
            <person name="Watanabe T."/>
            <person name="Watanabe T."/>
            <person name="Ryu J.S."/>
            <person name="Kubicek C.P."/>
            <person name="Schmoll M."/>
            <person name="Gaskell J."/>
            <person name="Hammel K.E."/>
            <person name="St John F.J."/>
            <person name="Vanden Wymelenberg A."/>
            <person name="Sabat G."/>
            <person name="Splinter BonDurant S."/>
            <person name="Syed K."/>
            <person name="Yadav J.S."/>
            <person name="Doddapaneni H."/>
            <person name="Subramanian V."/>
            <person name="Lavin J.L."/>
            <person name="Oguiza J.A."/>
            <person name="Perez G."/>
            <person name="Pisabarro A.G."/>
            <person name="Ramirez L."/>
            <person name="Santoyo F."/>
            <person name="Master E."/>
            <person name="Coutinho P.M."/>
            <person name="Henrissat B."/>
            <person name="Lombard V."/>
            <person name="Magnuson J.K."/>
            <person name="Kuees U."/>
            <person name="Hori C."/>
            <person name="Igarashi K."/>
            <person name="Samejima M."/>
            <person name="Held B.W."/>
            <person name="Barry K.W."/>
            <person name="LaButti K.M."/>
            <person name="Lapidus A."/>
            <person name="Lindquist E.A."/>
            <person name="Lucas S.M."/>
            <person name="Riley R."/>
            <person name="Salamov A.A."/>
            <person name="Hoffmeister D."/>
            <person name="Schwenk D."/>
            <person name="Hadar Y."/>
            <person name="Yarden O."/>
            <person name="de Vries R.P."/>
            <person name="Wiebenga A."/>
            <person name="Stenlid J."/>
            <person name="Eastwood D."/>
            <person name="Grigoriev I.V."/>
            <person name="Berka R.M."/>
            <person name="Blanchette R.A."/>
            <person name="Kersten P."/>
            <person name="Martinez A.T."/>
            <person name="Vicuna R."/>
            <person name="Cullen D."/>
        </authorList>
    </citation>
    <scope>NUCLEOTIDE SEQUENCE [LARGE SCALE GENOMIC DNA]</scope>
    <source>
        <strain evidence="3 4">B</strain>
    </source>
</reference>
<feature type="domain" description="DUF6534" evidence="2">
    <location>
        <begin position="170"/>
        <end position="257"/>
    </location>
</feature>
<feature type="transmembrane region" description="Helical" evidence="1">
    <location>
        <begin position="122"/>
        <end position="141"/>
    </location>
</feature>
<dbReference type="Proteomes" id="UP000016930">
    <property type="component" value="Unassembled WGS sequence"/>
</dbReference>
<feature type="transmembrane region" description="Helical" evidence="1">
    <location>
        <begin position="14"/>
        <end position="39"/>
    </location>
</feature>
<dbReference type="OrthoDB" id="3206554at2759"/>
<dbReference type="InterPro" id="IPR045339">
    <property type="entry name" value="DUF6534"/>
</dbReference>
<dbReference type="PANTHER" id="PTHR40465">
    <property type="entry name" value="CHROMOSOME 1, WHOLE GENOME SHOTGUN SEQUENCE"/>
    <property type="match status" value="1"/>
</dbReference>
<sequence>MIMSSPAPSVQDTVGAVLVGSLFCAFLSGTVAMQAAFYFMQYSNDRLRNKAMVSIVWAADSAHTAMAAVAVWMYFIDMWGQFDSFDYIPWSIAVTVALTAFVTFIVQCFYANRVYLMSGGKWSLTIPIVASAFVRLVAALVSTSKMIELRSYMAFFHRVGWVFTLGLSLSSAVDIFITVTLMYLLQRSRTGFSTFTDRLVDCVTLYTVETGMITSIAAAVSLICWLVMPDNLIFLALHFSISKLYANALLATLNARKALRERSSPSNDRNQHSLPVLSTRCFRNAVGAQETGRITPVLDIKQAGEPCHSENASRSVSPLTFDKSHFEMKGLGWDVGQDFAHSKG</sequence>
<name>M2QK68_CERS8</name>
<feature type="transmembrane region" description="Helical" evidence="1">
    <location>
        <begin position="206"/>
        <end position="228"/>
    </location>
</feature>
<dbReference type="EMBL" id="KB445810">
    <property type="protein sequence ID" value="EMD32505.1"/>
    <property type="molecule type" value="Genomic_DNA"/>
</dbReference>
<dbReference type="Pfam" id="PF20152">
    <property type="entry name" value="DUF6534"/>
    <property type="match status" value="1"/>
</dbReference>
<feature type="transmembrane region" description="Helical" evidence="1">
    <location>
        <begin position="51"/>
        <end position="75"/>
    </location>
</feature>
<feature type="transmembrane region" description="Helical" evidence="1">
    <location>
        <begin position="87"/>
        <end position="110"/>
    </location>
</feature>
<feature type="transmembrane region" description="Helical" evidence="1">
    <location>
        <begin position="161"/>
        <end position="185"/>
    </location>
</feature>
<proteinExistence type="predicted"/>
<organism evidence="3 4">
    <name type="scientific">Ceriporiopsis subvermispora (strain B)</name>
    <name type="common">White-rot fungus</name>
    <name type="synonym">Gelatoporia subvermispora</name>
    <dbReference type="NCBI Taxonomy" id="914234"/>
    <lineage>
        <taxon>Eukaryota</taxon>
        <taxon>Fungi</taxon>
        <taxon>Dikarya</taxon>
        <taxon>Basidiomycota</taxon>
        <taxon>Agaricomycotina</taxon>
        <taxon>Agaricomycetes</taxon>
        <taxon>Polyporales</taxon>
        <taxon>Gelatoporiaceae</taxon>
        <taxon>Gelatoporia</taxon>
    </lineage>
</organism>
<keyword evidence="4" id="KW-1185">Reference proteome</keyword>
<evidence type="ECO:0000313" key="4">
    <source>
        <dbReference type="Proteomes" id="UP000016930"/>
    </source>
</evidence>
<evidence type="ECO:0000313" key="3">
    <source>
        <dbReference type="EMBL" id="EMD32505.1"/>
    </source>
</evidence>
<accession>M2QK68</accession>
<dbReference type="PANTHER" id="PTHR40465:SF1">
    <property type="entry name" value="DUF6534 DOMAIN-CONTAINING PROTEIN"/>
    <property type="match status" value="1"/>
</dbReference>
<keyword evidence="1" id="KW-0472">Membrane</keyword>
<keyword evidence="1" id="KW-1133">Transmembrane helix</keyword>
<dbReference type="HOGENOM" id="CLU_046025_0_0_1"/>